<dbReference type="EMBL" id="JBHRYJ010000004">
    <property type="protein sequence ID" value="MFC3677189.1"/>
    <property type="molecule type" value="Genomic_DNA"/>
</dbReference>
<protein>
    <submittedName>
        <fullName evidence="6">Helix-turn-helix domain-containing protein</fullName>
    </submittedName>
</protein>
<keyword evidence="7" id="KW-1185">Reference proteome</keyword>
<dbReference type="PROSITE" id="PS01124">
    <property type="entry name" value="HTH_ARAC_FAMILY_2"/>
    <property type="match status" value="1"/>
</dbReference>
<dbReference type="PANTHER" id="PTHR43280">
    <property type="entry name" value="ARAC-FAMILY TRANSCRIPTIONAL REGULATOR"/>
    <property type="match status" value="1"/>
</dbReference>
<feature type="domain" description="HTH araC/xylS-type" evidence="5">
    <location>
        <begin position="197"/>
        <end position="295"/>
    </location>
</feature>
<keyword evidence="4" id="KW-0804">Transcription</keyword>
<dbReference type="SMART" id="SM00342">
    <property type="entry name" value="HTH_ARAC"/>
    <property type="match status" value="1"/>
</dbReference>
<evidence type="ECO:0000256" key="1">
    <source>
        <dbReference type="ARBA" id="ARBA00023015"/>
    </source>
</evidence>
<evidence type="ECO:0000256" key="2">
    <source>
        <dbReference type="ARBA" id="ARBA00023125"/>
    </source>
</evidence>
<dbReference type="SUPFAM" id="SSF51182">
    <property type="entry name" value="RmlC-like cupins"/>
    <property type="match status" value="1"/>
</dbReference>
<dbReference type="PRINTS" id="PR00032">
    <property type="entry name" value="HTHARAC"/>
</dbReference>
<evidence type="ECO:0000256" key="4">
    <source>
        <dbReference type="ARBA" id="ARBA00023163"/>
    </source>
</evidence>
<dbReference type="SUPFAM" id="SSF46689">
    <property type="entry name" value="Homeodomain-like"/>
    <property type="match status" value="1"/>
</dbReference>
<dbReference type="RefSeq" id="WP_379728734.1">
    <property type="nucleotide sequence ID" value="NZ_JBHRYJ010000004.1"/>
</dbReference>
<keyword evidence="3" id="KW-0010">Activator</keyword>
<dbReference type="CDD" id="cd06999">
    <property type="entry name" value="cupin_HpaA-like_N"/>
    <property type="match status" value="1"/>
</dbReference>
<name>A0ABV7VI42_9PROT</name>
<keyword evidence="2" id="KW-0238">DNA-binding</keyword>
<evidence type="ECO:0000313" key="6">
    <source>
        <dbReference type="EMBL" id="MFC3677189.1"/>
    </source>
</evidence>
<evidence type="ECO:0000313" key="7">
    <source>
        <dbReference type="Proteomes" id="UP001595711"/>
    </source>
</evidence>
<dbReference type="PANTHER" id="PTHR43280:SF32">
    <property type="entry name" value="TRANSCRIPTIONAL REGULATORY PROTEIN"/>
    <property type="match status" value="1"/>
</dbReference>
<gene>
    <name evidence="6" type="ORF">ACFOOQ_16655</name>
</gene>
<dbReference type="Proteomes" id="UP001595711">
    <property type="component" value="Unassembled WGS sequence"/>
</dbReference>
<dbReference type="InterPro" id="IPR014710">
    <property type="entry name" value="RmlC-like_jellyroll"/>
</dbReference>
<evidence type="ECO:0000256" key="3">
    <source>
        <dbReference type="ARBA" id="ARBA00023159"/>
    </source>
</evidence>
<dbReference type="Pfam" id="PF12833">
    <property type="entry name" value="HTH_18"/>
    <property type="match status" value="1"/>
</dbReference>
<organism evidence="6 7">
    <name type="scientific">Ferrovibrio xuzhouensis</name>
    <dbReference type="NCBI Taxonomy" id="1576914"/>
    <lineage>
        <taxon>Bacteria</taxon>
        <taxon>Pseudomonadati</taxon>
        <taxon>Pseudomonadota</taxon>
        <taxon>Alphaproteobacteria</taxon>
        <taxon>Rhodospirillales</taxon>
        <taxon>Rhodospirillaceae</taxon>
        <taxon>Ferrovibrio</taxon>
    </lineage>
</organism>
<sequence length="298" mass="32277">MAAKTPIRAAVPTYALYGETGDVADGNWLHCESIPARSALHAWEIGLHRHRRFFQILNITRGRAECRLGERTVTVRPASVITVTPGLVHGFRFSPDIDGHVITLLAGQVERLPGGAADLRPLLAEPQVVDFRSDRPAAARIAASVAAIAEEFAGSAPGRLGLIQSHVAIVLLTLGRAVAASALDGSGGACPGARHAAAFRTLLDRHYRSERMVAFYAGRLGVSETHLNRICRAAFATSALGAINRRLLLEATRDLTFTMMSVKEIAYSLGFEDPAYFTRFFTRHSGETPTAYRRRHAG</sequence>
<proteinExistence type="predicted"/>
<dbReference type="Gene3D" id="1.10.10.60">
    <property type="entry name" value="Homeodomain-like"/>
    <property type="match status" value="1"/>
</dbReference>
<keyword evidence="1" id="KW-0805">Transcription regulation</keyword>
<dbReference type="Pfam" id="PF02311">
    <property type="entry name" value="AraC_binding"/>
    <property type="match status" value="1"/>
</dbReference>
<dbReference type="InterPro" id="IPR009057">
    <property type="entry name" value="Homeodomain-like_sf"/>
</dbReference>
<dbReference type="InterPro" id="IPR020449">
    <property type="entry name" value="Tscrpt_reg_AraC-type_HTH"/>
</dbReference>
<dbReference type="Gene3D" id="2.60.120.10">
    <property type="entry name" value="Jelly Rolls"/>
    <property type="match status" value="1"/>
</dbReference>
<dbReference type="InterPro" id="IPR011051">
    <property type="entry name" value="RmlC_Cupin_sf"/>
</dbReference>
<dbReference type="InterPro" id="IPR003313">
    <property type="entry name" value="AraC-bd"/>
</dbReference>
<comment type="caution">
    <text evidence="6">The sequence shown here is derived from an EMBL/GenBank/DDBJ whole genome shotgun (WGS) entry which is preliminary data.</text>
</comment>
<dbReference type="InterPro" id="IPR047264">
    <property type="entry name" value="Cupin_HpaA-like_N"/>
</dbReference>
<evidence type="ECO:0000259" key="5">
    <source>
        <dbReference type="PROSITE" id="PS01124"/>
    </source>
</evidence>
<dbReference type="InterPro" id="IPR018060">
    <property type="entry name" value="HTH_AraC"/>
</dbReference>
<accession>A0ABV7VI42</accession>
<reference evidence="7" key="1">
    <citation type="journal article" date="2019" name="Int. J. Syst. Evol. Microbiol.">
        <title>The Global Catalogue of Microorganisms (GCM) 10K type strain sequencing project: providing services to taxonomists for standard genome sequencing and annotation.</title>
        <authorList>
            <consortium name="The Broad Institute Genomics Platform"/>
            <consortium name="The Broad Institute Genome Sequencing Center for Infectious Disease"/>
            <person name="Wu L."/>
            <person name="Ma J."/>
        </authorList>
    </citation>
    <scope>NUCLEOTIDE SEQUENCE [LARGE SCALE GENOMIC DNA]</scope>
    <source>
        <strain evidence="7">KCTC 42182</strain>
    </source>
</reference>